<dbReference type="InterPro" id="IPR020539">
    <property type="entry name" value="RNase_P_CS"/>
</dbReference>
<keyword evidence="5 7" id="KW-0378">Hydrolase</keyword>
<evidence type="ECO:0000256" key="1">
    <source>
        <dbReference type="ARBA" id="ARBA00002663"/>
    </source>
</evidence>
<dbReference type="PROSITE" id="PS00648">
    <property type="entry name" value="RIBONUCLEASE_P"/>
    <property type="match status" value="1"/>
</dbReference>
<dbReference type="GO" id="GO:0030677">
    <property type="term" value="C:ribonuclease P complex"/>
    <property type="evidence" value="ECO:0007669"/>
    <property type="project" value="TreeGrafter"/>
</dbReference>
<keyword evidence="2 7" id="KW-0819">tRNA processing</keyword>
<keyword evidence="3 7" id="KW-0540">Nuclease</keyword>
<dbReference type="GO" id="GO:0042781">
    <property type="term" value="F:3'-tRNA processing endoribonuclease activity"/>
    <property type="evidence" value="ECO:0007669"/>
    <property type="project" value="TreeGrafter"/>
</dbReference>
<evidence type="ECO:0000313" key="9">
    <source>
        <dbReference type="EMBL" id="PPE75079.1"/>
    </source>
</evidence>
<evidence type="ECO:0000256" key="5">
    <source>
        <dbReference type="ARBA" id="ARBA00022801"/>
    </source>
</evidence>
<evidence type="ECO:0000313" key="10">
    <source>
        <dbReference type="Proteomes" id="UP000238220"/>
    </source>
</evidence>
<dbReference type="InterPro" id="IPR020568">
    <property type="entry name" value="Ribosomal_Su5_D2-typ_SF"/>
</dbReference>
<accession>A0A2S5TJB7</accession>
<comment type="catalytic activity">
    <reaction evidence="7">
        <text>Endonucleolytic cleavage of RNA, removing 5'-extranucleotides from tRNA precursor.</text>
        <dbReference type="EC" id="3.1.26.5"/>
    </reaction>
</comment>
<dbReference type="PANTHER" id="PTHR33992">
    <property type="entry name" value="RIBONUCLEASE P PROTEIN COMPONENT"/>
    <property type="match status" value="1"/>
</dbReference>
<evidence type="ECO:0000256" key="3">
    <source>
        <dbReference type="ARBA" id="ARBA00022722"/>
    </source>
</evidence>
<evidence type="ECO:0000256" key="7">
    <source>
        <dbReference type="HAMAP-Rule" id="MF_00227"/>
    </source>
</evidence>
<evidence type="ECO:0000256" key="4">
    <source>
        <dbReference type="ARBA" id="ARBA00022759"/>
    </source>
</evidence>
<comment type="subunit">
    <text evidence="7">Consists of a catalytic RNA component (M1 or rnpB) and a protein subunit.</text>
</comment>
<gene>
    <name evidence="7 9" type="primary">rnpA</name>
    <name evidence="9" type="ORF">C3942_05230</name>
</gene>
<dbReference type="PANTHER" id="PTHR33992:SF1">
    <property type="entry name" value="RIBONUCLEASE P PROTEIN COMPONENT"/>
    <property type="match status" value="1"/>
</dbReference>
<dbReference type="HAMAP" id="MF_00227">
    <property type="entry name" value="RNase_P"/>
    <property type="match status" value="1"/>
</dbReference>
<dbReference type="RefSeq" id="WP_104229305.1">
    <property type="nucleotide sequence ID" value="NZ_PSNW01000002.1"/>
</dbReference>
<name>A0A2S5TJB7_9GAMM</name>
<dbReference type="GO" id="GO:0000049">
    <property type="term" value="F:tRNA binding"/>
    <property type="evidence" value="ECO:0007669"/>
    <property type="project" value="UniProtKB-UniRule"/>
</dbReference>
<dbReference type="SUPFAM" id="SSF54211">
    <property type="entry name" value="Ribosomal protein S5 domain 2-like"/>
    <property type="match status" value="1"/>
</dbReference>
<dbReference type="InterPro" id="IPR000100">
    <property type="entry name" value="RNase_P"/>
</dbReference>
<dbReference type="EC" id="3.1.26.5" evidence="7 8"/>
<sequence length="121" mass="13477">MTARFPRRARLQKPGEFKAAFERGSRLNEKWLTALVVSSGDPESRLGLAVPKKAVPRAVDRNRIKRQIRESFRIRRNALPAVDIVILAKGGCLQATPEQLSDVLDRLWSRVVAKCAPSASS</sequence>
<dbReference type="OrthoDB" id="9796422at2"/>
<keyword evidence="10" id="KW-1185">Reference proteome</keyword>
<evidence type="ECO:0000256" key="8">
    <source>
        <dbReference type="NCBIfam" id="TIGR00188"/>
    </source>
</evidence>
<dbReference type="EMBL" id="PSNW01000002">
    <property type="protein sequence ID" value="PPE75079.1"/>
    <property type="molecule type" value="Genomic_DNA"/>
</dbReference>
<keyword evidence="6 7" id="KW-0694">RNA-binding</keyword>
<organism evidence="9 10">
    <name type="scientific">Solimonas fluminis</name>
    <dbReference type="NCBI Taxonomy" id="2086571"/>
    <lineage>
        <taxon>Bacteria</taxon>
        <taxon>Pseudomonadati</taxon>
        <taxon>Pseudomonadota</taxon>
        <taxon>Gammaproteobacteria</taxon>
        <taxon>Nevskiales</taxon>
        <taxon>Nevskiaceae</taxon>
        <taxon>Solimonas</taxon>
    </lineage>
</organism>
<comment type="caution">
    <text evidence="9">The sequence shown here is derived from an EMBL/GenBank/DDBJ whole genome shotgun (WGS) entry which is preliminary data.</text>
</comment>
<reference evidence="9 10" key="1">
    <citation type="submission" date="2018-02" db="EMBL/GenBank/DDBJ databases">
        <title>Genome sequencing of Solimonas sp. HR-BB.</title>
        <authorList>
            <person name="Lee Y."/>
            <person name="Jeon C.O."/>
        </authorList>
    </citation>
    <scope>NUCLEOTIDE SEQUENCE [LARGE SCALE GENOMIC DNA]</scope>
    <source>
        <strain evidence="9 10">HR-BB</strain>
    </source>
</reference>
<dbReference type="GO" id="GO:0004526">
    <property type="term" value="F:ribonuclease P activity"/>
    <property type="evidence" value="ECO:0007669"/>
    <property type="project" value="UniProtKB-UniRule"/>
</dbReference>
<evidence type="ECO:0000256" key="6">
    <source>
        <dbReference type="ARBA" id="ARBA00022884"/>
    </source>
</evidence>
<dbReference type="InterPro" id="IPR014721">
    <property type="entry name" value="Ribsml_uS5_D2-typ_fold_subgr"/>
</dbReference>
<comment type="function">
    <text evidence="1 7">RNaseP catalyzes the removal of the 5'-leader sequence from pre-tRNA to produce the mature 5'-terminus. It can also cleave other RNA substrates such as 4.5S RNA. The protein component plays an auxiliary but essential role in vivo by binding to the 5'-leader sequence and broadening the substrate specificity of the ribozyme.</text>
</comment>
<dbReference type="AlphaFoldDB" id="A0A2S5TJB7"/>
<dbReference type="Gene3D" id="3.30.230.10">
    <property type="match status" value="1"/>
</dbReference>
<evidence type="ECO:0000256" key="2">
    <source>
        <dbReference type="ARBA" id="ARBA00022694"/>
    </source>
</evidence>
<keyword evidence="4 7" id="KW-0255">Endonuclease</keyword>
<dbReference type="Proteomes" id="UP000238220">
    <property type="component" value="Unassembled WGS sequence"/>
</dbReference>
<dbReference type="Pfam" id="PF00825">
    <property type="entry name" value="Ribonuclease_P"/>
    <property type="match status" value="1"/>
</dbReference>
<dbReference type="GO" id="GO:0001682">
    <property type="term" value="P:tRNA 5'-leader removal"/>
    <property type="evidence" value="ECO:0007669"/>
    <property type="project" value="UniProtKB-UniRule"/>
</dbReference>
<comment type="similarity">
    <text evidence="7">Belongs to the RnpA family.</text>
</comment>
<dbReference type="NCBIfam" id="TIGR00188">
    <property type="entry name" value="rnpA"/>
    <property type="match status" value="1"/>
</dbReference>
<protein>
    <recommendedName>
        <fullName evidence="7 8">Ribonuclease P protein component</fullName>
        <shortName evidence="7">RNase P protein</shortName>
        <shortName evidence="7">RNaseP protein</shortName>
        <ecNumber evidence="7 8">3.1.26.5</ecNumber>
    </recommendedName>
    <alternativeName>
        <fullName evidence="7">Protein C5</fullName>
    </alternativeName>
</protein>
<proteinExistence type="inferred from homology"/>